<dbReference type="AlphaFoldDB" id="A0A4R6RNT9"/>
<reference evidence="1 2" key="1">
    <citation type="submission" date="2019-03" db="EMBL/GenBank/DDBJ databases">
        <title>Subsurface microbial communities from deep shales in Ohio and West Virginia, USA.</title>
        <authorList>
            <person name="Wrighton K."/>
        </authorList>
    </citation>
    <scope>NUCLEOTIDE SEQUENCE [LARGE SCALE GENOMIC DNA]</scope>
    <source>
        <strain evidence="1 2">MSL 7</strain>
    </source>
</reference>
<gene>
    <name evidence="1" type="ORF">C7957_1372</name>
</gene>
<accession>A0A4R6RNT9</accession>
<dbReference type="EMBL" id="SNXX01000037">
    <property type="protein sequence ID" value="TDP87845.1"/>
    <property type="molecule type" value="Genomic_DNA"/>
</dbReference>
<evidence type="ECO:0000313" key="1">
    <source>
        <dbReference type="EMBL" id="TDP87845.1"/>
    </source>
</evidence>
<organism evidence="1 2">
    <name type="scientific">Halanaerobium saccharolyticum</name>
    <dbReference type="NCBI Taxonomy" id="43595"/>
    <lineage>
        <taxon>Bacteria</taxon>
        <taxon>Bacillati</taxon>
        <taxon>Bacillota</taxon>
        <taxon>Clostridia</taxon>
        <taxon>Halanaerobiales</taxon>
        <taxon>Halanaerobiaceae</taxon>
        <taxon>Halanaerobium</taxon>
    </lineage>
</organism>
<proteinExistence type="predicted"/>
<comment type="caution">
    <text evidence="1">The sequence shown here is derived from an EMBL/GenBank/DDBJ whole genome shotgun (WGS) entry which is preliminary data.</text>
</comment>
<name>A0A4R6RNT9_9FIRM</name>
<dbReference type="RefSeq" id="WP_133531177.1">
    <property type="nucleotide sequence ID" value="NZ_SNXX01000037.1"/>
</dbReference>
<evidence type="ECO:0000313" key="2">
    <source>
        <dbReference type="Proteomes" id="UP000295176"/>
    </source>
</evidence>
<sequence length="96" mass="10999">MTKANNPLAETRAIETRNEFGLSNTEAINIFEVLKYNSKLYSKVKTDADIIVESDYAELAEEALDKNKISESRYNEYLIEGGYGYLVFANHHNFKI</sequence>
<dbReference type="Proteomes" id="UP000295176">
    <property type="component" value="Unassembled WGS sequence"/>
</dbReference>
<protein>
    <submittedName>
        <fullName evidence="1">Uncharacterized protein</fullName>
    </submittedName>
</protein>